<feature type="chain" id="PRO_5035001057" description="Secreted protein" evidence="2">
    <location>
        <begin position="23"/>
        <end position="69"/>
    </location>
</feature>
<feature type="signal peptide" evidence="2">
    <location>
        <begin position="1"/>
        <end position="22"/>
    </location>
</feature>
<dbReference type="AlphaFoldDB" id="A0A8C8A6Q3"/>
<feature type="compositionally biased region" description="Polar residues" evidence="1">
    <location>
        <begin position="32"/>
        <end position="44"/>
    </location>
</feature>
<evidence type="ECO:0000256" key="1">
    <source>
        <dbReference type="SAM" id="MobiDB-lite"/>
    </source>
</evidence>
<evidence type="ECO:0008006" key="5">
    <source>
        <dbReference type="Google" id="ProtNLM"/>
    </source>
</evidence>
<proteinExistence type="predicted"/>
<dbReference type="Ensembl" id="ENSOSUT00000001035.1">
    <property type="protein sequence ID" value="ENSOSUP00000001015.1"/>
    <property type="gene ID" value="ENSOSUG00000000771.1"/>
</dbReference>
<evidence type="ECO:0000256" key="2">
    <source>
        <dbReference type="SAM" id="SignalP"/>
    </source>
</evidence>
<name>A0A8C8A6Q3_9STRI</name>
<protein>
    <recommendedName>
        <fullName evidence="5">Secreted protein</fullName>
    </recommendedName>
</protein>
<organism evidence="3 4">
    <name type="scientific">Otus sunia</name>
    <name type="common">Oriental scops-owl</name>
    <dbReference type="NCBI Taxonomy" id="257818"/>
    <lineage>
        <taxon>Eukaryota</taxon>
        <taxon>Metazoa</taxon>
        <taxon>Chordata</taxon>
        <taxon>Craniata</taxon>
        <taxon>Vertebrata</taxon>
        <taxon>Euteleostomi</taxon>
        <taxon>Archelosauria</taxon>
        <taxon>Archosauria</taxon>
        <taxon>Dinosauria</taxon>
        <taxon>Saurischia</taxon>
        <taxon>Theropoda</taxon>
        <taxon>Coelurosauria</taxon>
        <taxon>Aves</taxon>
        <taxon>Neognathae</taxon>
        <taxon>Neoaves</taxon>
        <taxon>Telluraves</taxon>
        <taxon>Strigiformes</taxon>
        <taxon>Strigidae</taxon>
        <taxon>Otus</taxon>
    </lineage>
</organism>
<sequence length="69" mass="7611">MEKNFCSKLHLVLLTVASKTTAVPPAYKKATDSLTSGHLSLQDSEVSHLEPRDKRHVQAASRETSVVKH</sequence>
<accession>A0A8C8A6Q3</accession>
<feature type="region of interest" description="Disordered" evidence="1">
    <location>
        <begin position="32"/>
        <end position="69"/>
    </location>
</feature>
<reference evidence="3" key="1">
    <citation type="submission" date="2025-08" db="UniProtKB">
        <authorList>
            <consortium name="Ensembl"/>
        </authorList>
    </citation>
    <scope>IDENTIFICATION</scope>
</reference>
<dbReference type="Proteomes" id="UP000694552">
    <property type="component" value="Unplaced"/>
</dbReference>
<keyword evidence="4" id="KW-1185">Reference proteome</keyword>
<keyword evidence="2" id="KW-0732">Signal</keyword>
<evidence type="ECO:0000313" key="3">
    <source>
        <dbReference type="Ensembl" id="ENSOSUP00000001015.1"/>
    </source>
</evidence>
<reference evidence="3" key="2">
    <citation type="submission" date="2025-09" db="UniProtKB">
        <authorList>
            <consortium name="Ensembl"/>
        </authorList>
    </citation>
    <scope>IDENTIFICATION</scope>
</reference>
<evidence type="ECO:0000313" key="4">
    <source>
        <dbReference type="Proteomes" id="UP000694552"/>
    </source>
</evidence>